<comment type="catalytic activity">
    <reaction evidence="7">
        <text>a 2'-deoxyadenosine in DNA + S-adenosyl-L-methionine = an N(6)-methyl-2'-deoxyadenosine in DNA + S-adenosyl-L-homocysteine + H(+)</text>
        <dbReference type="Rhea" id="RHEA:15197"/>
        <dbReference type="Rhea" id="RHEA-COMP:12418"/>
        <dbReference type="Rhea" id="RHEA-COMP:12419"/>
        <dbReference type="ChEBI" id="CHEBI:15378"/>
        <dbReference type="ChEBI" id="CHEBI:57856"/>
        <dbReference type="ChEBI" id="CHEBI:59789"/>
        <dbReference type="ChEBI" id="CHEBI:90615"/>
        <dbReference type="ChEBI" id="CHEBI:90616"/>
        <dbReference type="EC" id="2.1.1.72"/>
    </reaction>
</comment>
<dbReference type="Gene3D" id="3.40.50.150">
    <property type="entry name" value="Vaccinia Virus protein VP39"/>
    <property type="match status" value="1"/>
</dbReference>
<dbReference type="Gene3D" id="1.20.1260.30">
    <property type="match status" value="1"/>
</dbReference>
<dbReference type="GO" id="GO:0032259">
    <property type="term" value="P:methylation"/>
    <property type="evidence" value="ECO:0007669"/>
    <property type="project" value="UniProtKB-KW"/>
</dbReference>
<evidence type="ECO:0000256" key="3">
    <source>
        <dbReference type="ARBA" id="ARBA00022603"/>
    </source>
</evidence>
<keyword evidence="4" id="KW-0808">Transferase</keyword>
<dbReference type="PANTHER" id="PTHR42933:SF3">
    <property type="entry name" value="TYPE I RESTRICTION ENZYME MJAVIII METHYLASE SUBUNIT"/>
    <property type="match status" value="1"/>
</dbReference>
<dbReference type="InterPro" id="IPR022749">
    <property type="entry name" value="D12N6_MeTrfase_N"/>
</dbReference>
<evidence type="ECO:0000256" key="6">
    <source>
        <dbReference type="ARBA" id="ARBA00022747"/>
    </source>
</evidence>
<name>A0ABQ1C4E6_9MYCO</name>
<dbReference type="GO" id="GO:0008168">
    <property type="term" value="F:methyltransferase activity"/>
    <property type="evidence" value="ECO:0007669"/>
    <property type="project" value="UniProtKB-KW"/>
</dbReference>
<dbReference type="Proteomes" id="UP000465240">
    <property type="component" value="Unassembled WGS sequence"/>
</dbReference>
<evidence type="ECO:0000313" key="10">
    <source>
        <dbReference type="EMBL" id="GFG79119.1"/>
    </source>
</evidence>
<dbReference type="InterPro" id="IPR003356">
    <property type="entry name" value="DNA_methylase_A-5"/>
</dbReference>
<evidence type="ECO:0000256" key="1">
    <source>
        <dbReference type="ARBA" id="ARBA00006594"/>
    </source>
</evidence>
<comment type="similarity">
    <text evidence="1">Belongs to the N(4)/N(6)-methyltransferase family.</text>
</comment>
<proteinExistence type="inferred from homology"/>
<dbReference type="InterPro" id="IPR051537">
    <property type="entry name" value="DNA_Adenine_Mtase"/>
</dbReference>
<dbReference type="PRINTS" id="PR00507">
    <property type="entry name" value="N12N6MTFRASE"/>
</dbReference>
<evidence type="ECO:0000256" key="2">
    <source>
        <dbReference type="ARBA" id="ARBA00011900"/>
    </source>
</evidence>
<dbReference type="EMBL" id="BLKX01000001">
    <property type="protein sequence ID" value="GFG79119.1"/>
    <property type="molecule type" value="Genomic_DNA"/>
</dbReference>
<dbReference type="SUPFAM" id="SSF53335">
    <property type="entry name" value="S-adenosyl-L-methionine-dependent methyltransferases"/>
    <property type="match status" value="1"/>
</dbReference>
<reference evidence="10 11" key="1">
    <citation type="journal article" date="2019" name="Emerg. Microbes Infect.">
        <title>Comprehensive subspecies identification of 175 nontuberculous mycobacteria species based on 7547 genomic profiles.</title>
        <authorList>
            <person name="Matsumoto Y."/>
            <person name="Kinjo T."/>
            <person name="Motooka D."/>
            <person name="Nabeya D."/>
            <person name="Jung N."/>
            <person name="Uechi K."/>
            <person name="Horii T."/>
            <person name="Iida T."/>
            <person name="Fujita J."/>
            <person name="Nakamura S."/>
        </authorList>
    </citation>
    <scope>NUCLEOTIDE SEQUENCE [LARGE SCALE GENOMIC DNA]</scope>
    <source>
        <strain evidence="10 11">JCM 18565</strain>
    </source>
</reference>
<feature type="domain" description="DNA methylase adenine-specific" evidence="8">
    <location>
        <begin position="149"/>
        <end position="463"/>
    </location>
</feature>
<dbReference type="CDD" id="cd02440">
    <property type="entry name" value="AdoMet_MTases"/>
    <property type="match status" value="1"/>
</dbReference>
<dbReference type="InterPro" id="IPR002052">
    <property type="entry name" value="DNA_methylase_N6_adenine_CS"/>
</dbReference>
<gene>
    <name evidence="10" type="ORF">MPRG_23950</name>
</gene>
<dbReference type="RefSeq" id="WP_120792752.1">
    <property type="nucleotide sequence ID" value="NZ_BLKX01000001.1"/>
</dbReference>
<evidence type="ECO:0000259" key="8">
    <source>
        <dbReference type="Pfam" id="PF02384"/>
    </source>
</evidence>
<dbReference type="InterPro" id="IPR029063">
    <property type="entry name" value="SAM-dependent_MTases_sf"/>
</dbReference>
<dbReference type="Pfam" id="PF12161">
    <property type="entry name" value="HsdM_N"/>
    <property type="match status" value="1"/>
</dbReference>
<organism evidence="10 11">
    <name type="scientific">Mycobacterium paragordonae</name>
    <dbReference type="NCBI Taxonomy" id="1389713"/>
    <lineage>
        <taxon>Bacteria</taxon>
        <taxon>Bacillati</taxon>
        <taxon>Actinomycetota</taxon>
        <taxon>Actinomycetes</taxon>
        <taxon>Mycobacteriales</taxon>
        <taxon>Mycobacteriaceae</taxon>
        <taxon>Mycobacterium</taxon>
    </lineage>
</organism>
<evidence type="ECO:0000256" key="7">
    <source>
        <dbReference type="ARBA" id="ARBA00047942"/>
    </source>
</evidence>
<evidence type="ECO:0000313" key="11">
    <source>
        <dbReference type="Proteomes" id="UP000465240"/>
    </source>
</evidence>
<comment type="caution">
    <text evidence="10">The sequence shown here is derived from an EMBL/GenBank/DDBJ whole genome shotgun (WGS) entry which is preliminary data.</text>
</comment>
<feature type="domain" description="N6 adenine-specific DNA methyltransferase N-terminal" evidence="9">
    <location>
        <begin position="7"/>
        <end position="137"/>
    </location>
</feature>
<dbReference type="EC" id="2.1.1.72" evidence="2"/>
<keyword evidence="6" id="KW-0680">Restriction system</keyword>
<evidence type="ECO:0000259" key="9">
    <source>
        <dbReference type="Pfam" id="PF12161"/>
    </source>
</evidence>
<protein>
    <recommendedName>
        <fullName evidence="2">site-specific DNA-methyltransferase (adenine-specific)</fullName>
        <ecNumber evidence="2">2.1.1.72</ecNumber>
    </recommendedName>
</protein>
<sequence length="658" mass="74000">MAHTNANLIWKIADLLRGPYQPNQYGDVILPFTILRRLDCILEPTKDEVLAEYKKISATKVDPAVLLKAKFKLPFYNTSKWSFASLIGDPEGVADNLVDYIEHFSPNVRDVFDGYKMLDEIANLAKSDRLYLIVKAFAAVDLHPKVVTQHDMGYIFEELIRKFAESNSTQAGDHFTPREVIALMVDILFSTQDDALTKPGVVRTIYDPAAGTGGMLSTAFDHLVEMNPKARPVLYGQDINPRSYALCKSDMIVKGQDVDNIYLGDTLTDDGFRTDHFDFLLSNPPFGVAWNTQQKKVTDEYEQRGFAGRFGPGLPRVSDGSLLFLLHLISKMQPVTKGEGGSRLAIVLNGSPLFTGGAGSGESNIRQWIIENDLLDAIIALPTDMFYNTGIATYIWILDNNKPSKRKGKIQLINAVDMYGKMRKSLGSKRKELRSNDIEKICDLYDSFCNQHATDEHDAHSKIFKGEEFGYSTITVERPLQLQFTPTDEKVEEVLAQKSIDKLKEGEKSAIRKALTGLIGWEWKDRDEFITELNDALKKAGWPKPPAPLVKSIWSTLGEHDYDAVIVTDSKGNPEPDPALRDTENVPLAEGIEEYFAREVLPHVPDAWIDHNKTKIGYEIPFTRHFYRYVPPRPLEEIQKDLRVLVGEIQAMLAEVGA</sequence>
<evidence type="ECO:0000256" key="5">
    <source>
        <dbReference type="ARBA" id="ARBA00022691"/>
    </source>
</evidence>
<dbReference type="InterPro" id="IPR038333">
    <property type="entry name" value="T1MK-like_N_sf"/>
</dbReference>
<keyword evidence="11" id="KW-1185">Reference proteome</keyword>
<keyword evidence="3 10" id="KW-0489">Methyltransferase</keyword>
<keyword evidence="5" id="KW-0949">S-adenosyl-L-methionine</keyword>
<evidence type="ECO:0000256" key="4">
    <source>
        <dbReference type="ARBA" id="ARBA00022679"/>
    </source>
</evidence>
<dbReference type="PANTHER" id="PTHR42933">
    <property type="entry name" value="SLR6095 PROTEIN"/>
    <property type="match status" value="1"/>
</dbReference>
<accession>A0ABQ1C4E6</accession>
<dbReference type="PROSITE" id="PS00092">
    <property type="entry name" value="N6_MTASE"/>
    <property type="match status" value="1"/>
</dbReference>
<dbReference type="Pfam" id="PF02384">
    <property type="entry name" value="N6_Mtase"/>
    <property type="match status" value="1"/>
</dbReference>